<feature type="domain" description="MobA-like NTP transferase" evidence="3">
    <location>
        <begin position="17"/>
        <end position="137"/>
    </location>
</feature>
<dbReference type="AlphaFoldDB" id="A0A382T9B1"/>
<dbReference type="InterPro" id="IPR050065">
    <property type="entry name" value="GlmU-like"/>
</dbReference>
<name>A0A382T9B1_9ZZZZ</name>
<keyword evidence="2" id="KW-0548">Nucleotidyltransferase</keyword>
<keyword evidence="1" id="KW-0808">Transferase</keyword>
<dbReference type="Gene3D" id="3.90.550.10">
    <property type="entry name" value="Spore Coat Polysaccharide Biosynthesis Protein SpsA, Chain A"/>
    <property type="match status" value="1"/>
</dbReference>
<evidence type="ECO:0000313" key="4">
    <source>
        <dbReference type="EMBL" id="SVD18729.1"/>
    </source>
</evidence>
<dbReference type="EMBL" id="UINC01134902">
    <property type="protein sequence ID" value="SVD18729.1"/>
    <property type="molecule type" value="Genomic_DNA"/>
</dbReference>
<evidence type="ECO:0000256" key="2">
    <source>
        <dbReference type="ARBA" id="ARBA00022695"/>
    </source>
</evidence>
<organism evidence="4">
    <name type="scientific">marine metagenome</name>
    <dbReference type="NCBI Taxonomy" id="408172"/>
    <lineage>
        <taxon>unclassified sequences</taxon>
        <taxon>metagenomes</taxon>
        <taxon>ecological metagenomes</taxon>
    </lineage>
</organism>
<evidence type="ECO:0000259" key="3">
    <source>
        <dbReference type="Pfam" id="PF12804"/>
    </source>
</evidence>
<evidence type="ECO:0000256" key="1">
    <source>
        <dbReference type="ARBA" id="ARBA00022679"/>
    </source>
</evidence>
<dbReference type="GO" id="GO:0016779">
    <property type="term" value="F:nucleotidyltransferase activity"/>
    <property type="evidence" value="ECO:0007669"/>
    <property type="project" value="UniProtKB-KW"/>
</dbReference>
<gene>
    <name evidence="4" type="ORF">METZ01_LOCUS371583</name>
</gene>
<dbReference type="PANTHER" id="PTHR43584">
    <property type="entry name" value="NUCLEOTIDYL TRANSFERASE"/>
    <property type="match status" value="1"/>
</dbReference>
<dbReference type="Pfam" id="PF12804">
    <property type="entry name" value="NTP_transf_3"/>
    <property type="match status" value="1"/>
</dbReference>
<dbReference type="InterPro" id="IPR025877">
    <property type="entry name" value="MobA-like_NTP_Trfase"/>
</dbReference>
<proteinExistence type="predicted"/>
<dbReference type="PANTHER" id="PTHR43584:SF8">
    <property type="entry name" value="N-ACETYLMURAMATE ALPHA-1-PHOSPHATE URIDYLYLTRANSFERASE"/>
    <property type="match status" value="1"/>
</dbReference>
<accession>A0A382T9B1</accession>
<dbReference type="SUPFAM" id="SSF53448">
    <property type="entry name" value="Nucleotide-diphospho-sugar transferases"/>
    <property type="match status" value="1"/>
</dbReference>
<reference evidence="4" key="1">
    <citation type="submission" date="2018-05" db="EMBL/GenBank/DDBJ databases">
        <authorList>
            <person name="Lanie J.A."/>
            <person name="Ng W.-L."/>
            <person name="Kazmierczak K.M."/>
            <person name="Andrzejewski T.M."/>
            <person name="Davidsen T.M."/>
            <person name="Wayne K.J."/>
            <person name="Tettelin H."/>
            <person name="Glass J.I."/>
            <person name="Rusch D."/>
            <person name="Podicherti R."/>
            <person name="Tsui H.-C.T."/>
            <person name="Winkler M.E."/>
        </authorList>
    </citation>
    <scope>NUCLEOTIDE SEQUENCE</scope>
</reference>
<dbReference type="InterPro" id="IPR029044">
    <property type="entry name" value="Nucleotide-diphossugar_trans"/>
</dbReference>
<sequence>MPFATGGYAGKGFFVEAIILLAGYGSRLDRQDLPHKALLPFGEETLLSRHLKCLRALGIRKTHLILGHNASALKTCVQNLNLDLPVHFIDNPVFRTTGNTLSMVMGLKHCQNETLILDGDVLYPPQALLDYVQKAPRSSFALIPADIDNAECTKVLLNPSGTIHAFITKRELTHEEKSGFGFGGEAIGFFVLHQEDVPRFVALYENNEPTYRPVLWEIPFTDFARNTPLHPWHITQDGCFEIDTQEDYSAALNHFQSHQEQYRLP</sequence>
<protein>
    <recommendedName>
        <fullName evidence="3">MobA-like NTP transferase domain-containing protein</fullName>
    </recommendedName>
</protein>